<dbReference type="PANTHER" id="PTHR30468">
    <property type="entry name" value="ALPHA-KETOGLUTARATE-DEPENDENT SULFONATE DIOXYGENASE"/>
    <property type="match status" value="1"/>
</dbReference>
<evidence type="ECO:0000256" key="4">
    <source>
        <dbReference type="ARBA" id="ARBA00023002"/>
    </source>
</evidence>
<evidence type="ECO:0000256" key="5">
    <source>
        <dbReference type="ARBA" id="ARBA00023004"/>
    </source>
</evidence>
<dbReference type="Proteomes" id="UP000017984">
    <property type="component" value="Chromosome"/>
</dbReference>
<keyword evidence="5" id="KW-0408">Iron</keyword>
<dbReference type="PANTHER" id="PTHR30468:SF1">
    <property type="entry name" value="ALPHA-KETOGLUTARATE-DEPENDENT SULFONATE DIOXYGENASE"/>
    <property type="match status" value="1"/>
</dbReference>
<evidence type="ECO:0000259" key="6">
    <source>
        <dbReference type="Pfam" id="PF02668"/>
    </source>
</evidence>
<dbReference type="InterPro" id="IPR042098">
    <property type="entry name" value="TauD-like_sf"/>
</dbReference>
<accession>V6K7N4</accession>
<name>V6K7N4_STRRC</name>
<comment type="caution">
    <text evidence="7">The sequence shown here is derived from an EMBL/GenBank/DDBJ whole genome shotgun (WGS) entry which is preliminary data.</text>
</comment>
<feature type="domain" description="TauD/TfdA-like" evidence="6">
    <location>
        <begin position="2"/>
        <end position="220"/>
    </location>
</feature>
<reference evidence="7 8" key="1">
    <citation type="journal article" date="2014" name="Genome Announc.">
        <title>Draft Genome Sequence of Streptomyces roseochromogenes subsp. oscitans DS 12.976, Producer of the Aminocoumarin Antibiotic Clorobiocin.</title>
        <authorList>
            <person name="Ruckert C."/>
            <person name="Kalinowski J."/>
            <person name="Heide L."/>
            <person name="Apel A.K."/>
        </authorList>
    </citation>
    <scope>NUCLEOTIDE SEQUENCE [LARGE SCALE GENOMIC DNA]</scope>
    <source>
        <strain evidence="7 8">DS 12.976</strain>
    </source>
</reference>
<protein>
    <recommendedName>
        <fullName evidence="6">TauD/TfdA-like domain-containing protein</fullName>
    </recommendedName>
</protein>
<sequence>MRATLVERKVLFFKEQHLNVEEFERLGQTFGELFIHPTMPQLPESPYINPVATEHGPAKDWHIGGPWKTNPFVAELLQLKITPPAGGDTMWADMQAAYRALSAPMQRLFGDLTAVYLGDPSQYSPTTRANGGERLEVEHPLVIDHPETGERGLFYSTSAVRIEGLNDQEQELVRRLLLDHATQPRFVVRYRWQPGDIAVWDNRAVWHSAVDDYGDAPRLGWHAAAVADWRPGRQKPAA</sequence>
<dbReference type="PATRIC" id="fig|1352936.5.peg.5398"/>
<dbReference type="SUPFAM" id="SSF51197">
    <property type="entry name" value="Clavaminate synthase-like"/>
    <property type="match status" value="1"/>
</dbReference>
<dbReference type="GO" id="GO:0016706">
    <property type="term" value="F:2-oxoglutarate-dependent dioxygenase activity"/>
    <property type="evidence" value="ECO:0007669"/>
    <property type="project" value="TreeGrafter"/>
</dbReference>
<evidence type="ECO:0000256" key="1">
    <source>
        <dbReference type="ARBA" id="ARBA00005896"/>
    </source>
</evidence>
<comment type="similarity">
    <text evidence="1">Belongs to the TfdA dioxygenase family.</text>
</comment>
<organism evidence="7 8">
    <name type="scientific">Streptomyces roseochromogenus subsp. oscitans DS 12.976</name>
    <dbReference type="NCBI Taxonomy" id="1352936"/>
    <lineage>
        <taxon>Bacteria</taxon>
        <taxon>Bacillati</taxon>
        <taxon>Actinomycetota</taxon>
        <taxon>Actinomycetes</taxon>
        <taxon>Kitasatosporales</taxon>
        <taxon>Streptomycetaceae</taxon>
        <taxon>Streptomyces</taxon>
    </lineage>
</organism>
<dbReference type="STRING" id="1352936.M878_25880"/>
<gene>
    <name evidence="7" type="ORF">M878_25880</name>
</gene>
<dbReference type="InterPro" id="IPR051323">
    <property type="entry name" value="AtsK-like"/>
</dbReference>
<evidence type="ECO:0000313" key="8">
    <source>
        <dbReference type="Proteomes" id="UP000017984"/>
    </source>
</evidence>
<keyword evidence="3" id="KW-0223">Dioxygenase</keyword>
<dbReference type="Gene3D" id="3.60.130.10">
    <property type="entry name" value="Clavaminate synthase-like"/>
    <property type="match status" value="1"/>
</dbReference>
<evidence type="ECO:0000256" key="2">
    <source>
        <dbReference type="ARBA" id="ARBA00022723"/>
    </source>
</evidence>
<dbReference type="HOGENOM" id="CLU_036005_2_1_11"/>
<dbReference type="InterPro" id="IPR003819">
    <property type="entry name" value="TauD/TfdA-like"/>
</dbReference>
<keyword evidence="4" id="KW-0560">Oxidoreductase</keyword>
<dbReference type="Pfam" id="PF02668">
    <property type="entry name" value="TauD"/>
    <property type="match status" value="1"/>
</dbReference>
<dbReference type="GO" id="GO:0005737">
    <property type="term" value="C:cytoplasm"/>
    <property type="evidence" value="ECO:0007669"/>
    <property type="project" value="TreeGrafter"/>
</dbReference>
<dbReference type="GO" id="GO:0046872">
    <property type="term" value="F:metal ion binding"/>
    <property type="evidence" value="ECO:0007669"/>
    <property type="project" value="UniProtKB-KW"/>
</dbReference>
<keyword evidence="8" id="KW-1185">Reference proteome</keyword>
<evidence type="ECO:0000256" key="3">
    <source>
        <dbReference type="ARBA" id="ARBA00022964"/>
    </source>
</evidence>
<evidence type="ECO:0000313" key="7">
    <source>
        <dbReference type="EMBL" id="EST27431.1"/>
    </source>
</evidence>
<proteinExistence type="inferred from homology"/>
<keyword evidence="2" id="KW-0479">Metal-binding</keyword>
<dbReference type="EMBL" id="AWQX01000214">
    <property type="protein sequence ID" value="EST27431.1"/>
    <property type="molecule type" value="Genomic_DNA"/>
</dbReference>
<dbReference type="AlphaFoldDB" id="V6K7N4"/>